<dbReference type="EMBL" id="BGZK01000362">
    <property type="protein sequence ID" value="GBP39237.1"/>
    <property type="molecule type" value="Genomic_DNA"/>
</dbReference>
<dbReference type="GO" id="GO:0000793">
    <property type="term" value="C:condensed chromosome"/>
    <property type="evidence" value="ECO:0007669"/>
    <property type="project" value="TreeGrafter"/>
</dbReference>
<dbReference type="GO" id="GO:0035861">
    <property type="term" value="C:site of double-strand break"/>
    <property type="evidence" value="ECO:0007669"/>
    <property type="project" value="TreeGrafter"/>
</dbReference>
<dbReference type="GO" id="GO:0015074">
    <property type="term" value="P:DNA integration"/>
    <property type="evidence" value="ECO:0007669"/>
    <property type="project" value="TreeGrafter"/>
</dbReference>
<dbReference type="GO" id="GO:0042800">
    <property type="term" value="F:histone H3K4 methyltransferase activity"/>
    <property type="evidence" value="ECO:0007669"/>
    <property type="project" value="TreeGrafter"/>
</dbReference>
<dbReference type="STRING" id="151549.A0A4C1VLQ1"/>
<dbReference type="GO" id="GO:0006303">
    <property type="term" value="P:double-strand break repair via nonhomologous end joining"/>
    <property type="evidence" value="ECO:0007669"/>
    <property type="project" value="TreeGrafter"/>
</dbReference>
<evidence type="ECO:0000313" key="2">
    <source>
        <dbReference type="Proteomes" id="UP000299102"/>
    </source>
</evidence>
<name>A0A4C1VLQ1_EUMVA</name>
<organism evidence="1 2">
    <name type="scientific">Eumeta variegata</name>
    <name type="common">Bagworm moth</name>
    <name type="synonym">Eumeta japonica</name>
    <dbReference type="NCBI Taxonomy" id="151549"/>
    <lineage>
        <taxon>Eukaryota</taxon>
        <taxon>Metazoa</taxon>
        <taxon>Ecdysozoa</taxon>
        <taxon>Arthropoda</taxon>
        <taxon>Hexapoda</taxon>
        <taxon>Insecta</taxon>
        <taxon>Pterygota</taxon>
        <taxon>Neoptera</taxon>
        <taxon>Endopterygota</taxon>
        <taxon>Lepidoptera</taxon>
        <taxon>Glossata</taxon>
        <taxon>Ditrysia</taxon>
        <taxon>Tineoidea</taxon>
        <taxon>Psychidae</taxon>
        <taxon>Oiketicinae</taxon>
        <taxon>Eumeta</taxon>
    </lineage>
</organism>
<accession>A0A4C1VLQ1</accession>
<dbReference type="InterPro" id="IPR036397">
    <property type="entry name" value="RNaseH_sf"/>
</dbReference>
<dbReference type="GO" id="GO:0031297">
    <property type="term" value="P:replication fork processing"/>
    <property type="evidence" value="ECO:0007669"/>
    <property type="project" value="TreeGrafter"/>
</dbReference>
<protein>
    <submittedName>
        <fullName evidence="1">Mariner Mos1 transposase</fullName>
    </submittedName>
</protein>
<dbReference type="AlphaFoldDB" id="A0A4C1VLQ1"/>
<dbReference type="GO" id="GO:0044774">
    <property type="term" value="P:mitotic DNA integrity checkpoint signaling"/>
    <property type="evidence" value="ECO:0007669"/>
    <property type="project" value="TreeGrafter"/>
</dbReference>
<comment type="caution">
    <text evidence="1">The sequence shown here is derived from an EMBL/GenBank/DDBJ whole genome shotgun (WGS) entry which is preliminary data.</text>
</comment>
<dbReference type="GO" id="GO:0003697">
    <property type="term" value="F:single-stranded DNA binding"/>
    <property type="evidence" value="ECO:0007669"/>
    <property type="project" value="TreeGrafter"/>
</dbReference>
<reference evidence="1 2" key="1">
    <citation type="journal article" date="2019" name="Commun. Biol.">
        <title>The bagworm genome reveals a unique fibroin gene that provides high tensile strength.</title>
        <authorList>
            <person name="Kono N."/>
            <person name="Nakamura H."/>
            <person name="Ohtoshi R."/>
            <person name="Tomita M."/>
            <person name="Numata K."/>
            <person name="Arakawa K."/>
        </authorList>
    </citation>
    <scope>NUCLEOTIDE SEQUENCE [LARGE SCALE GENOMIC DNA]</scope>
</reference>
<dbReference type="OrthoDB" id="616263at2759"/>
<dbReference type="InterPro" id="IPR052709">
    <property type="entry name" value="Transposase-MT_Hybrid"/>
</dbReference>
<dbReference type="Gene3D" id="3.30.420.10">
    <property type="entry name" value="Ribonuclease H-like superfamily/Ribonuclease H"/>
    <property type="match status" value="1"/>
</dbReference>
<dbReference type="GO" id="GO:0003690">
    <property type="term" value="F:double-stranded DNA binding"/>
    <property type="evidence" value="ECO:0007669"/>
    <property type="project" value="TreeGrafter"/>
</dbReference>
<dbReference type="GO" id="GO:0044547">
    <property type="term" value="F:DNA topoisomerase binding"/>
    <property type="evidence" value="ECO:0007669"/>
    <property type="project" value="TreeGrafter"/>
</dbReference>
<dbReference type="PANTHER" id="PTHR46060:SF2">
    <property type="entry name" value="HISTONE-LYSINE N-METHYLTRANSFERASE SETMAR"/>
    <property type="match status" value="1"/>
</dbReference>
<gene>
    <name evidence="1" type="ORF">EVAR_22641_1</name>
</gene>
<dbReference type="PANTHER" id="PTHR46060">
    <property type="entry name" value="MARINER MOS1 TRANSPOSASE-LIKE PROTEIN"/>
    <property type="match status" value="1"/>
</dbReference>
<proteinExistence type="predicted"/>
<dbReference type="GO" id="GO:0005634">
    <property type="term" value="C:nucleus"/>
    <property type="evidence" value="ECO:0007669"/>
    <property type="project" value="TreeGrafter"/>
</dbReference>
<keyword evidence="2" id="KW-1185">Reference proteome</keyword>
<dbReference type="GO" id="GO:0000014">
    <property type="term" value="F:single-stranded DNA endodeoxyribonuclease activity"/>
    <property type="evidence" value="ECO:0007669"/>
    <property type="project" value="TreeGrafter"/>
</dbReference>
<dbReference type="GO" id="GO:0000729">
    <property type="term" value="P:DNA double-strand break processing"/>
    <property type="evidence" value="ECO:0007669"/>
    <property type="project" value="TreeGrafter"/>
</dbReference>
<sequence length="198" mass="22738">MTLASARGFARVDFEHIPLSCVSTVYDLNTYPDFDTDLSHFDRNLAFNSEPGALLRKSRNRLRFWNRFSGCPISGYADGGLEVHSVPLLRQPHLTTFLLTYLPTLPTDEVSSQMRDQEQIYVGSDPSSIFEIRLKQEVEKKRPESINRKGVAFHHDNARPYTSLAIRQILKQLGWEALMHPTYSSDLEPPDFHLPLYK</sequence>
<dbReference type="GO" id="GO:0046975">
    <property type="term" value="F:histone H3K36 methyltransferase activity"/>
    <property type="evidence" value="ECO:0007669"/>
    <property type="project" value="TreeGrafter"/>
</dbReference>
<evidence type="ECO:0000313" key="1">
    <source>
        <dbReference type="EMBL" id="GBP39237.1"/>
    </source>
</evidence>
<dbReference type="Proteomes" id="UP000299102">
    <property type="component" value="Unassembled WGS sequence"/>
</dbReference>